<feature type="compositionally biased region" description="Polar residues" evidence="2">
    <location>
        <begin position="264"/>
        <end position="277"/>
    </location>
</feature>
<keyword evidence="1" id="KW-0175">Coiled coil</keyword>
<reference evidence="3 4" key="2">
    <citation type="journal article" date="2013" name="PLoS Genet.">
        <title>Comparative genome structure, secondary metabolite, and effector coding capacity across Cochliobolus pathogens.</title>
        <authorList>
            <person name="Condon B.J."/>
            <person name="Leng Y."/>
            <person name="Wu D."/>
            <person name="Bushley K.E."/>
            <person name="Ohm R.A."/>
            <person name="Otillar R."/>
            <person name="Martin J."/>
            <person name="Schackwitz W."/>
            <person name="Grimwood J."/>
            <person name="MohdZainudin N."/>
            <person name="Xue C."/>
            <person name="Wang R."/>
            <person name="Manning V.A."/>
            <person name="Dhillon B."/>
            <person name="Tu Z.J."/>
            <person name="Steffenson B.J."/>
            <person name="Salamov A."/>
            <person name="Sun H."/>
            <person name="Lowry S."/>
            <person name="LaButti K."/>
            <person name="Han J."/>
            <person name="Copeland A."/>
            <person name="Lindquist E."/>
            <person name="Barry K."/>
            <person name="Schmutz J."/>
            <person name="Baker S.E."/>
            <person name="Ciuffetti L.M."/>
            <person name="Grigoriev I.V."/>
            <person name="Zhong S."/>
            <person name="Turgeon B.G."/>
        </authorList>
    </citation>
    <scope>NUCLEOTIDE SEQUENCE [LARGE SCALE GENOMIC DNA]</scope>
    <source>
        <strain evidence="4">28A</strain>
    </source>
</reference>
<dbReference type="GeneID" id="19404286"/>
<dbReference type="SUPFAM" id="SSF143113">
    <property type="entry name" value="NAP-like"/>
    <property type="match status" value="1"/>
</dbReference>
<reference evidence="3 4" key="1">
    <citation type="journal article" date="2012" name="PLoS Pathog.">
        <title>Diverse lifestyles and strategies of plant pathogenesis encoded in the genomes of eighteen Dothideomycetes fungi.</title>
        <authorList>
            <person name="Ohm R.A."/>
            <person name="Feau N."/>
            <person name="Henrissat B."/>
            <person name="Schoch C.L."/>
            <person name="Horwitz B.A."/>
            <person name="Barry K.W."/>
            <person name="Condon B.J."/>
            <person name="Copeland A.C."/>
            <person name="Dhillon B."/>
            <person name="Glaser F."/>
            <person name="Hesse C.N."/>
            <person name="Kosti I."/>
            <person name="LaButti K."/>
            <person name="Lindquist E.A."/>
            <person name="Lucas S."/>
            <person name="Salamov A.A."/>
            <person name="Bradshaw R.E."/>
            <person name="Ciuffetti L."/>
            <person name="Hamelin R.C."/>
            <person name="Kema G.H.J."/>
            <person name="Lawrence C."/>
            <person name="Scott J.A."/>
            <person name="Spatafora J.W."/>
            <person name="Turgeon B.G."/>
            <person name="de Wit P.J.G.M."/>
            <person name="Zhong S."/>
            <person name="Goodwin S.B."/>
            <person name="Grigoriev I.V."/>
        </authorList>
    </citation>
    <scope>NUCLEOTIDE SEQUENCE [LARGE SCALE GENOMIC DNA]</scope>
    <source>
        <strain evidence="4">28A</strain>
    </source>
</reference>
<dbReference type="Proteomes" id="UP000016935">
    <property type="component" value="Unassembled WGS sequence"/>
</dbReference>
<keyword evidence="4" id="KW-1185">Reference proteome</keyword>
<dbReference type="RefSeq" id="XP_008022909.1">
    <property type="nucleotide sequence ID" value="XM_008024718.1"/>
</dbReference>
<dbReference type="AlphaFoldDB" id="R0KJ71"/>
<dbReference type="EMBL" id="KB908515">
    <property type="protein sequence ID" value="EOA89209.1"/>
    <property type="molecule type" value="Genomic_DNA"/>
</dbReference>
<evidence type="ECO:0000313" key="4">
    <source>
        <dbReference type="Proteomes" id="UP000016935"/>
    </source>
</evidence>
<proteinExistence type="predicted"/>
<protein>
    <submittedName>
        <fullName evidence="3">Uncharacterized protein</fullName>
    </submittedName>
</protein>
<evidence type="ECO:0000256" key="2">
    <source>
        <dbReference type="SAM" id="MobiDB-lite"/>
    </source>
</evidence>
<feature type="compositionally biased region" description="Polar residues" evidence="2">
    <location>
        <begin position="16"/>
        <end position="28"/>
    </location>
</feature>
<dbReference type="OrthoDB" id="3693870at2759"/>
<evidence type="ECO:0000256" key="1">
    <source>
        <dbReference type="SAM" id="Coils"/>
    </source>
</evidence>
<evidence type="ECO:0000313" key="3">
    <source>
        <dbReference type="EMBL" id="EOA89209.1"/>
    </source>
</evidence>
<dbReference type="InterPro" id="IPR037231">
    <property type="entry name" value="NAP-like_sf"/>
</dbReference>
<feature type="region of interest" description="Disordered" evidence="2">
    <location>
        <begin position="468"/>
        <end position="490"/>
    </location>
</feature>
<feature type="coiled-coil region" evidence="1">
    <location>
        <begin position="367"/>
        <end position="419"/>
    </location>
</feature>
<dbReference type="HOGENOM" id="CLU_540766_0_0_1"/>
<feature type="region of interest" description="Disordered" evidence="2">
    <location>
        <begin position="264"/>
        <end position="301"/>
    </location>
</feature>
<organism evidence="3 4">
    <name type="scientific">Exserohilum turcicum (strain 28A)</name>
    <name type="common">Northern leaf blight fungus</name>
    <name type="synonym">Setosphaeria turcica</name>
    <dbReference type="NCBI Taxonomy" id="671987"/>
    <lineage>
        <taxon>Eukaryota</taxon>
        <taxon>Fungi</taxon>
        <taxon>Dikarya</taxon>
        <taxon>Ascomycota</taxon>
        <taxon>Pezizomycotina</taxon>
        <taxon>Dothideomycetes</taxon>
        <taxon>Pleosporomycetidae</taxon>
        <taxon>Pleosporales</taxon>
        <taxon>Pleosporineae</taxon>
        <taxon>Pleosporaceae</taxon>
        <taxon>Exserohilum</taxon>
    </lineage>
</organism>
<name>R0KJ71_EXST2</name>
<feature type="region of interest" description="Disordered" evidence="2">
    <location>
        <begin position="1"/>
        <end position="28"/>
    </location>
</feature>
<sequence length="490" mass="54798">MTDGSKSPPSCGLPVTSPTPMSESKSTKATTYEELVEVLGADADILQYLPSASEVDQLFEEYERAYKPKRSKHRSSISRLFFGMYQEDEATMSQVYVYLRSPSFDNKEPSMTFVGLTAKMKLTMMSVEDIKKSYGALQVHEFWRPLVSENGKIHFQALRGVLKVFFVRKGITLSVPIPVPDLDLIQGCQMFKDYANKSKHETRKSAPRQLSTSESLADTLGMNASSLILTQDHSVTDPLMYTTETISGHDTSCVTSLEPPLITTSTEQQHHSPQMSIKTEHDASSAACENHASETSNPDAVVSPRLRPEGVTGPSASQPLVCFHTELYKHELLYTDLLQTPQCDKIRNIVQSLSASRKHRSILSSTIQQKAAEKEHHIAELKELQLEEEDFEATIQRVKEDIKRRRAAITEKISAKKREITDTDAQIEADTLAVSERLKSEKRQLSEMDPDIAGFWHLAVQFAHDELHGNGEPTAKRQKTSSEVSGEIPI</sequence>
<accession>R0KJ71</accession>
<gene>
    <name evidence="3" type="ORF">SETTUDRAFT_37733</name>
</gene>